<dbReference type="EMBL" id="CP001157">
    <property type="protein sequence ID" value="ACO77908.1"/>
    <property type="molecule type" value="Genomic_DNA"/>
</dbReference>
<evidence type="ECO:0000256" key="1">
    <source>
        <dbReference type="SAM" id="MobiDB-lite"/>
    </source>
</evidence>
<name>C1DSF3_AZOVD</name>
<reference evidence="3 4" key="1">
    <citation type="journal article" date="2009" name="J. Bacteriol.">
        <title>Genome sequence of Azotobacter vinelandii, an obligate aerobe specialized to support diverse anaerobic metabolic processes.</title>
        <authorList>
            <person name="Setubal J.C."/>
            <person name="dos Santos P."/>
            <person name="Goldman B.S."/>
            <person name="Ertesvag H."/>
            <person name="Espin G."/>
            <person name="Rubio L.M."/>
            <person name="Valla S."/>
            <person name="Almeida N.F."/>
            <person name="Balasubramanian D."/>
            <person name="Cromes L."/>
            <person name="Curatti L."/>
            <person name="Du Z."/>
            <person name="Godsy E."/>
            <person name="Goodner B."/>
            <person name="Hellner-Burris K."/>
            <person name="Hernandez J.A."/>
            <person name="Houmiel K."/>
            <person name="Imperial J."/>
            <person name="Kennedy C."/>
            <person name="Larson T.J."/>
            <person name="Latreille P."/>
            <person name="Ligon L.S."/>
            <person name="Lu J."/>
            <person name="Maerk M."/>
            <person name="Miller N.M."/>
            <person name="Norton S."/>
            <person name="O'Carroll I.P."/>
            <person name="Paulsen I."/>
            <person name="Raulfs E.C."/>
            <person name="Roemer R."/>
            <person name="Rosser J."/>
            <person name="Segura D."/>
            <person name="Slater S."/>
            <person name="Stricklin S.L."/>
            <person name="Studholme D.J."/>
            <person name="Sun J."/>
            <person name="Viana C.J."/>
            <person name="Wallin E."/>
            <person name="Wang B."/>
            <person name="Wheeler C."/>
            <person name="Zhu H."/>
            <person name="Dean D.R."/>
            <person name="Dixon R."/>
            <person name="Wood D."/>
        </authorList>
    </citation>
    <scope>NUCLEOTIDE SEQUENCE [LARGE SCALE GENOMIC DNA]</scope>
    <source>
        <strain evidence="4">DJ / ATCC BAA-1303</strain>
    </source>
</reference>
<feature type="region of interest" description="Disordered" evidence="1">
    <location>
        <begin position="94"/>
        <end position="126"/>
    </location>
</feature>
<evidence type="ECO:0000313" key="3">
    <source>
        <dbReference type="EMBL" id="ACO77908.1"/>
    </source>
</evidence>
<dbReference type="Proteomes" id="UP000002424">
    <property type="component" value="Chromosome"/>
</dbReference>
<dbReference type="HOGENOM" id="CLU_477069_0_0_6"/>
<accession>C1DSF3</accession>
<dbReference type="RefSeq" id="WP_012700318.1">
    <property type="nucleotide sequence ID" value="NC_012560.1"/>
</dbReference>
<proteinExistence type="predicted"/>
<dbReference type="InterPro" id="IPR022081">
    <property type="entry name" value="DUF3631"/>
</dbReference>
<gene>
    <name evidence="3" type="ordered locus">Avin_16940</name>
</gene>
<dbReference type="eggNOG" id="COG4643">
    <property type="taxonomic scope" value="Bacteria"/>
</dbReference>
<sequence length="571" mass="62617">MDILPPTPAPAARSTGVGTGPRFDLPPFLERLGIDYKQDRHNDADRYRLEYCPFNEEHGFGEAAIFQLDNGALSFDCKHNSCADKTWHDVRALDPQPRTAGADPAKAFAGKPDLPPGASEQPTGEVVMQEATPVAAPLEEVRHAVNTLCADAGAIFAPGIIAALQIIKRTDRAEFARLRRAVKESRAVQMSEFDRACWSRSEEEEIGDKSIFTEDAPWPEPVNGAELLTDIATAIGRFVIANKETIDSAALWAVFTWLLDEVQVAPIANITAPEKRCGKTVMLSVLGKLAYRPMQVADIATAALFRSIELWSPALLIDEVDAFLNDNEEARGIINAGFTRDSAFVVRCVGDDHTPTKFNVWGAKALCGISKIADTLADRSIPLRLRRKKPGESAERLRHSDPALWADLRQRVARWAEDNAATVAAARPAIIEGLNDRANDCWEPLLAIAEAAGGGWPLRARHAAVALHGLEEETPTIGAELLADIRDVFDRLGGLAIFGETLLGELIREEERPWATWNRGTAMRRNQLAKKLSEYGITSGQVRIGAATKKGFRRDQFVEAWERYAAPVPPS</sequence>
<evidence type="ECO:0000259" key="2">
    <source>
        <dbReference type="Pfam" id="PF12307"/>
    </source>
</evidence>
<feature type="domain" description="DUF3631" evidence="2">
    <location>
        <begin position="384"/>
        <end position="564"/>
    </location>
</feature>
<protein>
    <recommendedName>
        <fullName evidence="2">DUF3631 domain-containing protein</fullName>
    </recommendedName>
</protein>
<keyword evidence="4" id="KW-1185">Reference proteome</keyword>
<evidence type="ECO:0000313" key="4">
    <source>
        <dbReference type="Proteomes" id="UP000002424"/>
    </source>
</evidence>
<dbReference type="AlphaFoldDB" id="C1DSF3"/>
<organism evidence="3 4">
    <name type="scientific">Azotobacter vinelandii (strain DJ / ATCC BAA-1303)</name>
    <dbReference type="NCBI Taxonomy" id="322710"/>
    <lineage>
        <taxon>Bacteria</taxon>
        <taxon>Pseudomonadati</taxon>
        <taxon>Pseudomonadota</taxon>
        <taxon>Gammaproteobacteria</taxon>
        <taxon>Pseudomonadales</taxon>
        <taxon>Pseudomonadaceae</taxon>
        <taxon>Azotobacter</taxon>
    </lineage>
</organism>
<dbReference type="EnsemblBacteria" id="ACO77908">
    <property type="protein sequence ID" value="ACO77908"/>
    <property type="gene ID" value="Avin_16940"/>
</dbReference>
<feature type="region of interest" description="Disordered" evidence="1">
    <location>
        <begin position="1"/>
        <end position="22"/>
    </location>
</feature>
<dbReference type="KEGG" id="avn:Avin_16940"/>
<dbReference type="GeneID" id="88184965"/>
<dbReference type="OrthoDB" id="5959484at2"/>
<dbReference type="Pfam" id="PF12307">
    <property type="entry name" value="DUF3631"/>
    <property type="match status" value="1"/>
</dbReference>